<evidence type="ECO:0000313" key="3">
    <source>
        <dbReference type="EMBL" id="ATV52203.1"/>
    </source>
</evidence>
<evidence type="ECO:0000313" key="4">
    <source>
        <dbReference type="EMBL" id="BAR97118.1"/>
    </source>
</evidence>
<accession>A0A0H5B4P1</accession>
<dbReference type="Gene3D" id="3.10.450.410">
    <property type="match status" value="1"/>
</dbReference>
<evidence type="ECO:0000313" key="6">
    <source>
        <dbReference type="EMBL" id="PIK17485.1"/>
    </source>
</evidence>
<evidence type="ECO:0000313" key="12">
    <source>
        <dbReference type="Proteomes" id="UP000229323"/>
    </source>
</evidence>
<dbReference type="STRING" id="28131.BWX40_11640"/>
<feature type="signal peptide" evidence="2">
    <location>
        <begin position="1"/>
        <end position="22"/>
    </location>
</feature>
<dbReference type="OMA" id="DDFFFNF"/>
<evidence type="ECO:0000313" key="10">
    <source>
        <dbReference type="Proteomes" id="UP000229102"/>
    </source>
</evidence>
<feature type="region of interest" description="Disordered" evidence="1">
    <location>
        <begin position="28"/>
        <end position="47"/>
    </location>
</feature>
<reference evidence="3 12" key="4">
    <citation type="submission" date="2017-11" db="EMBL/GenBank/DDBJ databases">
        <title>Genome sequencing of Prevotella intermedia KCOM 2033.</title>
        <authorList>
            <person name="Kook J.-K."/>
            <person name="Park S.-N."/>
            <person name="Lim Y.K."/>
        </authorList>
    </citation>
    <scope>NUCLEOTIDE SEQUENCE [LARGE SCALE GENOMIC DNA]</scope>
    <source>
        <strain evidence="3 12">KCOM 2033</strain>
    </source>
</reference>
<dbReference type="EMBL" id="AP014598">
    <property type="protein sequence ID" value="BAU19242.1"/>
    <property type="molecule type" value="Genomic_DNA"/>
</dbReference>
<reference evidence="5 9" key="2">
    <citation type="journal article" date="2016" name="DNA Res.">
        <title>The complete genome sequencing of Prevotella intermedia strain OMA14 and a subsequent fine-scale, intra-species genomic comparison reveal an unusual amplification of conjugative and mobile transposons and identify a novel Prevotella-lineage-specific repeat.</title>
        <authorList>
            <person name="Naito M."/>
            <person name="Ogura Y."/>
            <person name="Itoh T."/>
            <person name="Shoji M."/>
            <person name="Okamoto M."/>
            <person name="Hayashi T."/>
            <person name="Nakayama K."/>
        </authorList>
    </citation>
    <scope>NUCLEOTIDE SEQUENCE [LARGE SCALE GENOMIC DNA]</scope>
    <source>
        <strain evidence="5 9">OMA14</strain>
    </source>
</reference>
<evidence type="ECO:0000256" key="2">
    <source>
        <dbReference type="SAM" id="SignalP"/>
    </source>
</evidence>
<gene>
    <name evidence="6" type="ORF">CTI16_10900</name>
    <name evidence="3" type="ORF">CTM50_03555</name>
    <name evidence="7" type="ORF">CTM53_11870</name>
    <name evidence="4" type="ORF">PI172_2390</name>
    <name evidence="5" type="ORF">PIOMA14_II_0738</name>
</gene>
<dbReference type="AlphaFoldDB" id="A0A0H5B4P1"/>
<reference evidence="4 8" key="1">
    <citation type="submission" date="2015-07" db="EMBL/GenBank/DDBJ databases">
        <title>Complete genome sequence of Prevotella intermedia strain 17-2.</title>
        <authorList>
            <person name="Nambu T."/>
        </authorList>
    </citation>
    <scope>NUCLEOTIDE SEQUENCE [LARGE SCALE GENOMIC DNA]</scope>
    <source>
        <strain evidence="4 8">17-2</strain>
    </source>
</reference>
<dbReference type="Proteomes" id="UP000067008">
    <property type="component" value="Chromosome 1"/>
</dbReference>
<feature type="chain" id="PRO_5014229029" evidence="2">
    <location>
        <begin position="23"/>
        <end position="284"/>
    </location>
</feature>
<dbReference type="Pfam" id="PF14254">
    <property type="entry name" value="DUF4348"/>
    <property type="match status" value="1"/>
</dbReference>
<dbReference type="EMBL" id="AP014926">
    <property type="protein sequence ID" value="BAR97118.1"/>
    <property type="molecule type" value="Genomic_DNA"/>
</dbReference>
<evidence type="ECO:0000313" key="5">
    <source>
        <dbReference type="EMBL" id="BAU19242.1"/>
    </source>
</evidence>
<proteinExistence type="predicted"/>
<dbReference type="Proteomes" id="UP000229323">
    <property type="component" value="Chromosome"/>
</dbReference>
<dbReference type="EMBL" id="CP024696">
    <property type="protein sequence ID" value="ATV52203.1"/>
    <property type="molecule type" value="Genomic_DNA"/>
</dbReference>
<dbReference type="Proteomes" id="UP000229102">
    <property type="component" value="Unassembled WGS sequence"/>
</dbReference>
<evidence type="ECO:0000256" key="1">
    <source>
        <dbReference type="SAM" id="MobiDB-lite"/>
    </source>
</evidence>
<reference evidence="6 11" key="3">
    <citation type="submission" date="2017-11" db="EMBL/GenBank/DDBJ databases">
        <title>Genome sequencing of Prevotella intermedia KCOM 1101.</title>
        <authorList>
            <person name="Kook J.-K."/>
            <person name="Park S.-N."/>
            <person name="Lim Y.K."/>
        </authorList>
    </citation>
    <scope>NUCLEOTIDE SEQUENCE [LARGE SCALE GENOMIC DNA]</scope>
    <source>
        <strain evidence="6 11">KCOM 1101</strain>
    </source>
</reference>
<keyword evidence="2" id="KW-0732">Signal</keyword>
<reference evidence="7 10" key="5">
    <citation type="submission" date="2017-11" db="EMBL/GenBank/DDBJ databases">
        <title>Genome sequencing of Prevotella intermedia KCOM 2698.</title>
        <authorList>
            <person name="Kook J.-K."/>
            <person name="Park S.-N."/>
            <person name="Lim Y.K."/>
        </authorList>
    </citation>
    <scope>NUCLEOTIDE SEQUENCE [LARGE SCALE GENOMIC DNA]</scope>
    <source>
        <strain evidence="7 10">KCOM 2698</strain>
    </source>
</reference>
<dbReference type="EMBL" id="PEKM01000002">
    <property type="protein sequence ID" value="PIK17485.1"/>
    <property type="molecule type" value="Genomic_DNA"/>
</dbReference>
<protein>
    <submittedName>
        <fullName evidence="3">DUF4348 domain-containing protein</fullName>
    </submittedName>
</protein>
<evidence type="ECO:0000313" key="8">
    <source>
        <dbReference type="Proteomes" id="UP000067008"/>
    </source>
</evidence>
<dbReference type="PATRIC" id="fig|28131.4.peg.493"/>
<dbReference type="EMBL" id="PENF01000002">
    <property type="protein sequence ID" value="PJI19236.1"/>
    <property type="molecule type" value="Genomic_DNA"/>
</dbReference>
<sequence length="284" mass="32558">MRKAILFVVVVCAAMVCFTTSCNNKKVEPADSTKTDSTTVADTTEAEDSATEIIAETPMPKAADQLFDDFFFNFIANKKLQRNRIKFPLPVETNGEVTKQIAHDQWKMERFFRPQGYYTLIFDNEKQADLAKSTKLDTVIVEKINLKQGLVEQYCFDHQDGRWEMNKIKNIGFSQNHNASFLKFLQKFLANDGRGSIKEPLSYYGPDPNGEETSKVNTTIPASEWSTFLPEVPGNIIYNILYGQKYDKSKKKILVFRGLSNGVETQLEFRQRGNDWRLERVVAY</sequence>
<dbReference type="Proteomes" id="UP000229111">
    <property type="component" value="Unassembled WGS sequence"/>
</dbReference>
<evidence type="ECO:0000313" key="11">
    <source>
        <dbReference type="Proteomes" id="UP000229111"/>
    </source>
</evidence>
<evidence type="ECO:0000313" key="9">
    <source>
        <dbReference type="Proteomes" id="UP000217431"/>
    </source>
</evidence>
<organism evidence="5 9">
    <name type="scientific">Prevotella intermedia</name>
    <dbReference type="NCBI Taxonomy" id="28131"/>
    <lineage>
        <taxon>Bacteria</taxon>
        <taxon>Pseudomonadati</taxon>
        <taxon>Bacteroidota</taxon>
        <taxon>Bacteroidia</taxon>
        <taxon>Bacteroidales</taxon>
        <taxon>Prevotellaceae</taxon>
        <taxon>Prevotella</taxon>
    </lineage>
</organism>
<name>A0A0H5B4P1_PREIN</name>
<dbReference type="Proteomes" id="UP000217431">
    <property type="component" value="Chromosome II"/>
</dbReference>
<dbReference type="PROSITE" id="PS51257">
    <property type="entry name" value="PROKAR_LIPOPROTEIN"/>
    <property type="match status" value="1"/>
</dbReference>
<dbReference type="RefSeq" id="WP_014708545.1">
    <property type="nucleotide sequence ID" value="NZ_AP014598.1"/>
</dbReference>
<dbReference type="InterPro" id="IPR025590">
    <property type="entry name" value="DUF4348"/>
</dbReference>
<evidence type="ECO:0000313" key="7">
    <source>
        <dbReference type="EMBL" id="PJI19236.1"/>
    </source>
</evidence>